<evidence type="ECO:0000313" key="3">
    <source>
        <dbReference type="Proteomes" id="UP000051841"/>
    </source>
</evidence>
<feature type="transmembrane region" description="Helical" evidence="1">
    <location>
        <begin position="38"/>
        <end position="58"/>
    </location>
</feature>
<proteinExistence type="predicted"/>
<dbReference type="PATRIC" id="fig|1410657.5.peg.1540"/>
<feature type="transmembrane region" description="Helical" evidence="1">
    <location>
        <begin position="70"/>
        <end position="89"/>
    </location>
</feature>
<feature type="transmembrane region" description="Helical" evidence="1">
    <location>
        <begin position="109"/>
        <end position="128"/>
    </location>
</feature>
<dbReference type="Proteomes" id="UP000051841">
    <property type="component" value="Unassembled WGS sequence"/>
</dbReference>
<dbReference type="EMBL" id="JQBL01000040">
    <property type="protein sequence ID" value="KRN47561.1"/>
    <property type="molecule type" value="Genomic_DNA"/>
</dbReference>
<keyword evidence="1" id="KW-1133">Transmembrane helix</keyword>
<comment type="caution">
    <text evidence="2">The sequence shown here is derived from an EMBL/GenBank/DDBJ whole genome shotgun (WGS) entry which is preliminary data.</text>
</comment>
<accession>A0A0R2H3T0</accession>
<name>A0A0R2H3T0_9FIRM</name>
<feature type="transmembrane region" description="Helical" evidence="1">
    <location>
        <begin position="9"/>
        <end position="32"/>
    </location>
</feature>
<reference evidence="2 3" key="1">
    <citation type="journal article" date="2015" name="Genome Announc.">
        <title>Expanding the biotechnology potential of lactobacilli through comparative genomics of 213 strains and associated genera.</title>
        <authorList>
            <person name="Sun Z."/>
            <person name="Harris H.M."/>
            <person name="McCann A."/>
            <person name="Guo C."/>
            <person name="Argimon S."/>
            <person name="Zhang W."/>
            <person name="Yang X."/>
            <person name="Jeffery I.B."/>
            <person name="Cooney J.C."/>
            <person name="Kagawa T.F."/>
            <person name="Liu W."/>
            <person name="Song Y."/>
            <person name="Salvetti E."/>
            <person name="Wrobel A."/>
            <person name="Rasinkangas P."/>
            <person name="Parkhill J."/>
            <person name="Rea M.C."/>
            <person name="O'Sullivan O."/>
            <person name="Ritari J."/>
            <person name="Douillard F.P."/>
            <person name="Paul Ross R."/>
            <person name="Yang R."/>
            <person name="Briner A.E."/>
            <person name="Felis G.E."/>
            <person name="de Vos W.M."/>
            <person name="Barrangou R."/>
            <person name="Klaenhammer T.R."/>
            <person name="Caufield P.W."/>
            <person name="Cui Y."/>
            <person name="Zhang H."/>
            <person name="O'Toole P.W."/>
        </authorList>
    </citation>
    <scope>NUCLEOTIDE SEQUENCE [LARGE SCALE GENOMIC DNA]</scope>
    <source>
        <strain evidence="2 3">DSM 20405</strain>
    </source>
</reference>
<dbReference type="AlphaFoldDB" id="A0A0R2H3T0"/>
<gene>
    <name evidence="2" type="ORF">IV49_GL001492</name>
</gene>
<keyword evidence="3" id="KW-1185">Reference proteome</keyword>
<keyword evidence="1" id="KW-0812">Transmembrane</keyword>
<dbReference type="RefSeq" id="WP_029071050.1">
    <property type="nucleotide sequence ID" value="NZ_JNKN01000041.1"/>
</dbReference>
<protein>
    <submittedName>
        <fullName evidence="2">Uncharacterized protein</fullName>
    </submittedName>
</protein>
<organism evidence="2 3">
    <name type="scientific">Kandleria vitulina DSM 20405</name>
    <dbReference type="NCBI Taxonomy" id="1410657"/>
    <lineage>
        <taxon>Bacteria</taxon>
        <taxon>Bacillati</taxon>
        <taxon>Bacillota</taxon>
        <taxon>Erysipelotrichia</taxon>
        <taxon>Erysipelotrichales</taxon>
        <taxon>Coprobacillaceae</taxon>
        <taxon>Kandleria</taxon>
    </lineage>
</organism>
<evidence type="ECO:0000256" key="1">
    <source>
        <dbReference type="SAM" id="Phobius"/>
    </source>
</evidence>
<keyword evidence="1" id="KW-0472">Membrane</keyword>
<sequence>MKEKFYKALYFFGPILYIIIQSLFIILLTNLSDSSTQYVIRQLLIMLSYVLSGVFICFISSHASLYNTPLTALFSGILGIILFIVAFNLNVTSISFFPDSLDNYFGNYAHTFVIWSGLYFYQFILFYIKGE</sequence>
<evidence type="ECO:0000313" key="2">
    <source>
        <dbReference type="EMBL" id="KRN47561.1"/>
    </source>
</evidence>